<proteinExistence type="predicted"/>
<keyword evidence="2" id="KW-1185">Reference proteome</keyword>
<organism evidence="1 2">
    <name type="scientific">Fictibacillus fluitans</name>
    <dbReference type="NCBI Taxonomy" id="3058422"/>
    <lineage>
        <taxon>Bacteria</taxon>
        <taxon>Bacillati</taxon>
        <taxon>Bacillota</taxon>
        <taxon>Bacilli</taxon>
        <taxon>Bacillales</taxon>
        <taxon>Fictibacillaceae</taxon>
        <taxon>Fictibacillus</taxon>
    </lineage>
</organism>
<dbReference type="RefSeq" id="WP_301164235.1">
    <property type="nucleotide sequence ID" value="NZ_JAUHTR010000001.1"/>
</dbReference>
<gene>
    <name evidence="1" type="ORF">QYB97_01745</name>
</gene>
<accession>A0ABT8HQZ3</accession>
<comment type="caution">
    <text evidence="1">The sequence shown here is derived from an EMBL/GenBank/DDBJ whole genome shotgun (WGS) entry which is preliminary data.</text>
</comment>
<reference evidence="1" key="1">
    <citation type="submission" date="2023-07" db="EMBL/GenBank/DDBJ databases">
        <title>Fictibacillus sp. isolated from freshwater pond.</title>
        <authorList>
            <person name="Kirdat K."/>
            <person name="Bhat A."/>
            <person name="Mourya A."/>
            <person name="Yadav A."/>
        </authorList>
    </citation>
    <scope>NUCLEOTIDE SEQUENCE</scope>
    <source>
        <strain evidence="1">NE201</strain>
    </source>
</reference>
<dbReference type="Proteomes" id="UP001172721">
    <property type="component" value="Unassembled WGS sequence"/>
</dbReference>
<sequence>MTKRKRKTTFKKCIFVGEGQEDIRDILRRQFVKEFNRRNFGRDIALQDEQNSKKRK</sequence>
<name>A0ABT8HQZ3_9BACL</name>
<protein>
    <submittedName>
        <fullName evidence="1">Uncharacterized protein</fullName>
    </submittedName>
</protein>
<evidence type="ECO:0000313" key="1">
    <source>
        <dbReference type="EMBL" id="MDN4523174.1"/>
    </source>
</evidence>
<dbReference type="EMBL" id="JAUHTR010000001">
    <property type="protein sequence ID" value="MDN4523174.1"/>
    <property type="molecule type" value="Genomic_DNA"/>
</dbReference>
<evidence type="ECO:0000313" key="2">
    <source>
        <dbReference type="Proteomes" id="UP001172721"/>
    </source>
</evidence>